<dbReference type="EMBL" id="MRYD01000112">
    <property type="protein sequence ID" value="OSZ58630.1"/>
    <property type="molecule type" value="Genomic_DNA"/>
</dbReference>
<name>A0ABX3YFD3_9ACTN</name>
<proteinExistence type="predicted"/>
<dbReference type="Proteomes" id="UP000194266">
    <property type="component" value="Unassembled WGS sequence"/>
</dbReference>
<dbReference type="RefSeq" id="WP_086170839.1">
    <property type="nucleotide sequence ID" value="NZ_MRYD01000112.1"/>
</dbReference>
<protein>
    <recommendedName>
        <fullName evidence="4">Integral membrane protein</fullName>
    </recommendedName>
</protein>
<feature type="transmembrane region" description="Helical" evidence="1">
    <location>
        <begin position="22"/>
        <end position="41"/>
    </location>
</feature>
<evidence type="ECO:0000313" key="2">
    <source>
        <dbReference type="EMBL" id="OSZ58630.1"/>
    </source>
</evidence>
<keyword evidence="1" id="KW-0812">Transmembrane</keyword>
<organism evidence="2 3">
    <name type="scientific">Streptomyces pharetrae CZA14</name>
    <dbReference type="NCBI Taxonomy" id="1144883"/>
    <lineage>
        <taxon>Bacteria</taxon>
        <taxon>Bacillati</taxon>
        <taxon>Actinomycetota</taxon>
        <taxon>Actinomycetes</taxon>
        <taxon>Kitasatosporales</taxon>
        <taxon>Streptomycetaceae</taxon>
        <taxon>Streptomyces</taxon>
    </lineage>
</organism>
<sequence length="148" mass="15239">MTEWVFLSSGARPVPRPVATPLVWAAAAVGALLLVALLNTLAGQERSALVLVVFSVLAALLGLCARFTAAPGTAVLCWLFLNGFAVPPAGTLTWVGTRDPLWLTCLFTAALVGTALGRLVNARAAYRRVGPGFGPMAAEAGGDDPRGP</sequence>
<keyword evidence="1" id="KW-1133">Transmembrane helix</keyword>
<evidence type="ECO:0008006" key="4">
    <source>
        <dbReference type="Google" id="ProtNLM"/>
    </source>
</evidence>
<evidence type="ECO:0000256" key="1">
    <source>
        <dbReference type="SAM" id="Phobius"/>
    </source>
</evidence>
<gene>
    <name evidence="2" type="ORF">OQI_20625</name>
</gene>
<comment type="caution">
    <text evidence="2">The sequence shown here is derived from an EMBL/GenBank/DDBJ whole genome shotgun (WGS) entry which is preliminary data.</text>
</comment>
<evidence type="ECO:0000313" key="3">
    <source>
        <dbReference type="Proteomes" id="UP000194266"/>
    </source>
</evidence>
<feature type="transmembrane region" description="Helical" evidence="1">
    <location>
        <begin position="48"/>
        <end position="81"/>
    </location>
</feature>
<reference evidence="2 3" key="1">
    <citation type="submission" date="2016-12" db="EMBL/GenBank/DDBJ databases">
        <title>Genome Mining:The Detection of Biosynthetic Gene Clusters to Aid in the Expression of Curamycin A produced by Streptomyces sp. strain CZA14.</title>
        <authorList>
            <person name="Durrell K.A."/>
            <person name="Kirby B.M."/>
            <person name="Khan W."/>
            <person name="Mthethwa T."/>
            <person name="Le Roes-Hill M."/>
        </authorList>
    </citation>
    <scope>NUCLEOTIDE SEQUENCE [LARGE SCALE GENOMIC DNA]</scope>
    <source>
        <strain evidence="2 3">CZA14</strain>
    </source>
</reference>
<feature type="transmembrane region" description="Helical" evidence="1">
    <location>
        <begin position="101"/>
        <end position="120"/>
    </location>
</feature>
<keyword evidence="3" id="KW-1185">Reference proteome</keyword>
<accession>A0ABX3YFD3</accession>
<keyword evidence="1" id="KW-0472">Membrane</keyword>